<dbReference type="InterPro" id="IPR036047">
    <property type="entry name" value="F-box-like_dom_sf"/>
</dbReference>
<dbReference type="Gene3D" id="3.80.10.10">
    <property type="entry name" value="Ribonuclease Inhibitor"/>
    <property type="match status" value="1"/>
</dbReference>
<evidence type="ECO:0000313" key="2">
    <source>
        <dbReference type="EMBL" id="PPQ74596.1"/>
    </source>
</evidence>
<dbReference type="InParanoid" id="A0A409W7V7"/>
<dbReference type="Proteomes" id="UP000284706">
    <property type="component" value="Unassembled WGS sequence"/>
</dbReference>
<dbReference type="InterPro" id="IPR001810">
    <property type="entry name" value="F-box_dom"/>
</dbReference>
<feature type="domain" description="F-box" evidence="1">
    <location>
        <begin position="10"/>
        <end position="67"/>
    </location>
</feature>
<name>A0A409W7V7_9AGAR</name>
<dbReference type="EMBL" id="NHYE01005329">
    <property type="protein sequence ID" value="PPQ74596.1"/>
    <property type="molecule type" value="Genomic_DNA"/>
</dbReference>
<comment type="caution">
    <text evidence="2">The sequence shown here is derived from an EMBL/GenBank/DDBJ whole genome shotgun (WGS) entry which is preliminary data.</text>
</comment>
<protein>
    <recommendedName>
        <fullName evidence="1">F-box domain-containing protein</fullName>
    </recommendedName>
</protein>
<dbReference type="Gene3D" id="1.20.1280.50">
    <property type="match status" value="1"/>
</dbReference>
<dbReference type="SUPFAM" id="SSF52047">
    <property type="entry name" value="RNI-like"/>
    <property type="match status" value="1"/>
</dbReference>
<accession>A0A409W7V7</accession>
<gene>
    <name evidence="2" type="ORF">CVT26_007842</name>
</gene>
<dbReference type="SUPFAM" id="SSF81383">
    <property type="entry name" value="F-box domain"/>
    <property type="match status" value="1"/>
</dbReference>
<dbReference type="Pfam" id="PF12937">
    <property type="entry name" value="F-box-like"/>
    <property type="match status" value="1"/>
</dbReference>
<organism evidence="2 3">
    <name type="scientific">Gymnopilus dilepis</name>
    <dbReference type="NCBI Taxonomy" id="231916"/>
    <lineage>
        <taxon>Eukaryota</taxon>
        <taxon>Fungi</taxon>
        <taxon>Dikarya</taxon>
        <taxon>Basidiomycota</taxon>
        <taxon>Agaricomycotina</taxon>
        <taxon>Agaricomycetes</taxon>
        <taxon>Agaricomycetidae</taxon>
        <taxon>Agaricales</taxon>
        <taxon>Agaricineae</taxon>
        <taxon>Hymenogastraceae</taxon>
        <taxon>Gymnopilus</taxon>
    </lineage>
</organism>
<evidence type="ECO:0000259" key="1">
    <source>
        <dbReference type="PROSITE" id="PS50181"/>
    </source>
</evidence>
<sequence length="469" mass="53721">MVQNSALSVDWVIDNVPPDVWRHIFGFLDLKSYEGYRVEDGDVVRLSHVCCLWRDVVNNSPELWTEVDLYVSPMVMRPGIGLLSRILHNSRDMPLVMSLEIHGNSTAPSNLINDACQLFFREVLRAEHLDLRIYGQTPLQGIEAEIQGGLMLQSLCINIPYEDEGIMSVVSKLWSPAPSLQSLILAHIGHGFPLKNIGFLQAHNFPFQQVTDLEVEFDIHLDVICRLVPLMPSLAFVTLNGVLDARELINPLERPSIQDLTLEGCQCGFPHPSMQLLDFALSPSLTSLWLKRGHQCSAYSSLRFFKRILRKSLSCLEHLYFDFTPSTDEEKIDCLKLLPCLRTLDLTAKSYRHARSEFGSQFCDAMQEWDRSTQTFALCPQLEKLVINHETLEHTASAIFAEMIEERWMRYMAAGQTFEVKIINVGERLHDAEMVDDIMHIQALKKSGLRVTIKPNDWLKRYFYQRCLI</sequence>
<dbReference type="OrthoDB" id="3258333at2759"/>
<proteinExistence type="predicted"/>
<reference evidence="2 3" key="1">
    <citation type="journal article" date="2018" name="Evol. Lett.">
        <title>Horizontal gene cluster transfer increased hallucinogenic mushroom diversity.</title>
        <authorList>
            <person name="Reynolds H.T."/>
            <person name="Vijayakumar V."/>
            <person name="Gluck-Thaler E."/>
            <person name="Korotkin H.B."/>
            <person name="Matheny P.B."/>
            <person name="Slot J.C."/>
        </authorList>
    </citation>
    <scope>NUCLEOTIDE SEQUENCE [LARGE SCALE GENOMIC DNA]</scope>
    <source>
        <strain evidence="2 3">SRW20</strain>
    </source>
</reference>
<dbReference type="PROSITE" id="PS50181">
    <property type="entry name" value="FBOX"/>
    <property type="match status" value="1"/>
</dbReference>
<keyword evidence="3" id="KW-1185">Reference proteome</keyword>
<dbReference type="AlphaFoldDB" id="A0A409W7V7"/>
<dbReference type="InterPro" id="IPR032675">
    <property type="entry name" value="LRR_dom_sf"/>
</dbReference>
<evidence type="ECO:0000313" key="3">
    <source>
        <dbReference type="Proteomes" id="UP000284706"/>
    </source>
</evidence>